<dbReference type="PROSITE" id="PS50110">
    <property type="entry name" value="RESPONSE_REGULATORY"/>
    <property type="match status" value="1"/>
</dbReference>
<evidence type="ECO:0000259" key="4">
    <source>
        <dbReference type="PROSITE" id="PS50110"/>
    </source>
</evidence>
<feature type="modified residue" description="4-aspartylphosphate" evidence="2">
    <location>
        <position position="101"/>
    </location>
</feature>
<dbReference type="SUPFAM" id="SSF52172">
    <property type="entry name" value="CheY-like"/>
    <property type="match status" value="2"/>
</dbReference>
<dbReference type="RefSeq" id="WP_150184825.1">
    <property type="nucleotide sequence ID" value="NZ_CP029191.1"/>
</dbReference>
<evidence type="ECO:0000256" key="2">
    <source>
        <dbReference type="PROSITE-ProRule" id="PRU00169"/>
    </source>
</evidence>
<gene>
    <name evidence="5" type="ORF">DEJ49_16505</name>
</gene>
<name>A0A5P2CNM0_STRVZ</name>
<keyword evidence="1" id="KW-0378">Hydrolase</keyword>
<dbReference type="InterPro" id="IPR011006">
    <property type="entry name" value="CheY-like_superfamily"/>
</dbReference>
<dbReference type="SMART" id="SM00448">
    <property type="entry name" value="REC"/>
    <property type="match status" value="1"/>
</dbReference>
<dbReference type="GO" id="GO:0000160">
    <property type="term" value="P:phosphorelay signal transduction system"/>
    <property type="evidence" value="ECO:0007669"/>
    <property type="project" value="InterPro"/>
</dbReference>
<dbReference type="EMBL" id="CP029191">
    <property type="protein sequence ID" value="QES42379.1"/>
    <property type="molecule type" value="Genomic_DNA"/>
</dbReference>
<dbReference type="InterPro" id="IPR001932">
    <property type="entry name" value="PPM-type_phosphatase-like_dom"/>
</dbReference>
<feature type="domain" description="Response regulatory" evidence="4">
    <location>
        <begin position="51"/>
        <end position="189"/>
    </location>
</feature>
<dbReference type="Proteomes" id="UP000324015">
    <property type="component" value="Chromosome"/>
</dbReference>
<protein>
    <submittedName>
        <fullName evidence="5">Phosphatase</fullName>
    </submittedName>
</protein>
<feature type="compositionally biased region" description="Low complexity" evidence="3">
    <location>
        <begin position="19"/>
        <end position="41"/>
    </location>
</feature>
<dbReference type="Gene3D" id="3.60.40.10">
    <property type="entry name" value="PPM-type phosphatase domain"/>
    <property type="match status" value="1"/>
</dbReference>
<dbReference type="InterPro" id="IPR001789">
    <property type="entry name" value="Sig_transdc_resp-reg_receiver"/>
</dbReference>
<evidence type="ECO:0000313" key="6">
    <source>
        <dbReference type="Proteomes" id="UP000324015"/>
    </source>
</evidence>
<proteinExistence type="predicted"/>
<dbReference type="CDD" id="cd00156">
    <property type="entry name" value="REC"/>
    <property type="match status" value="1"/>
</dbReference>
<accession>A0A5P2CNM0</accession>
<dbReference type="PANTHER" id="PTHR43156:SF2">
    <property type="entry name" value="STAGE II SPORULATION PROTEIN E"/>
    <property type="match status" value="1"/>
</dbReference>
<dbReference type="PANTHER" id="PTHR43156">
    <property type="entry name" value="STAGE II SPORULATION PROTEIN E-RELATED"/>
    <property type="match status" value="1"/>
</dbReference>
<reference evidence="5 6" key="1">
    <citation type="submission" date="2018-05" db="EMBL/GenBank/DDBJ databases">
        <title>Streptomyces venezuelae.</title>
        <authorList>
            <person name="Kim W."/>
            <person name="Lee N."/>
            <person name="Cho B.-K."/>
        </authorList>
    </citation>
    <scope>NUCLEOTIDE SEQUENCE [LARGE SCALE GENOMIC DNA]</scope>
    <source>
        <strain evidence="5 6">ATCC 14585</strain>
    </source>
</reference>
<dbReference type="GO" id="GO:0016791">
    <property type="term" value="F:phosphatase activity"/>
    <property type="evidence" value="ECO:0007669"/>
    <property type="project" value="TreeGrafter"/>
</dbReference>
<dbReference type="FunFam" id="3.60.40.10:FF:000057">
    <property type="entry name" value="Phosphatase"/>
    <property type="match status" value="1"/>
</dbReference>
<evidence type="ECO:0000256" key="3">
    <source>
        <dbReference type="SAM" id="MobiDB-lite"/>
    </source>
</evidence>
<dbReference type="Gene3D" id="3.40.50.2300">
    <property type="match status" value="1"/>
</dbReference>
<keyword evidence="2" id="KW-0597">Phosphoprotein</keyword>
<dbReference type="InterPro" id="IPR036457">
    <property type="entry name" value="PPM-type-like_dom_sf"/>
</dbReference>
<feature type="region of interest" description="Disordered" evidence="3">
    <location>
        <begin position="1"/>
        <end position="52"/>
    </location>
</feature>
<dbReference type="InterPro" id="IPR052016">
    <property type="entry name" value="Bact_Sigma-Reg"/>
</dbReference>
<dbReference type="AlphaFoldDB" id="A0A5P2CNM0"/>
<dbReference type="SMART" id="SM00331">
    <property type="entry name" value="PP2C_SIG"/>
    <property type="match status" value="1"/>
</dbReference>
<organism evidence="5 6">
    <name type="scientific">Streptomyces venezuelae</name>
    <dbReference type="NCBI Taxonomy" id="54571"/>
    <lineage>
        <taxon>Bacteria</taxon>
        <taxon>Bacillati</taxon>
        <taxon>Actinomycetota</taxon>
        <taxon>Actinomycetes</taxon>
        <taxon>Kitasatosporales</taxon>
        <taxon>Streptomycetaceae</taxon>
        <taxon>Streptomyces</taxon>
    </lineage>
</organism>
<evidence type="ECO:0000256" key="1">
    <source>
        <dbReference type="ARBA" id="ARBA00022801"/>
    </source>
</evidence>
<evidence type="ECO:0000313" key="5">
    <source>
        <dbReference type="EMBL" id="QES42379.1"/>
    </source>
</evidence>
<dbReference type="Pfam" id="PF07228">
    <property type="entry name" value="SpoIIE"/>
    <property type="match status" value="1"/>
</dbReference>
<sequence>MPVPIPRQRAIPAAEGGQAHAAPPHDTTAPTREAPGHHPGPNGSGNGSGLTLLVIEDDPAGSLSVPELLDSAGKPIRIRTARNLTEAERLLTDDVHCILLDLALPAPGTSAGTGPGPSPGAGTATAEGDEDELVALKHVLRLAPRHAVLALTANDDSERGAEAVRVGAQDYLFRDELDGRLLSRAIRYAVERKRADAAQRQLTESRLRAQENARLERGLLPTPLLEGSPLRFAARYRPGRSRALLGGDFYDTVRTPDGAVHVMIGDVCGHGPDEAALGVELRIAWRALTFAGLCGDELLSTLQKVLEHERPDDEIFATLCTVDIAPDGRRAGLCLAGHPAPLIAREGRLAELLPYEDGGPALGLLPRARWPRRQVELGGKWSLMLYTDGLIEGRIGRGNQRLGQDGMVDMVRRQIAAGLQGDELLEAAVNEARDLNGGDLTDDVAVLLLDRTPGAR</sequence>